<organism evidence="2 3">
    <name type="scientific">Caerostris extrusa</name>
    <name type="common">Bark spider</name>
    <name type="synonym">Caerostris bankana</name>
    <dbReference type="NCBI Taxonomy" id="172846"/>
    <lineage>
        <taxon>Eukaryota</taxon>
        <taxon>Metazoa</taxon>
        <taxon>Ecdysozoa</taxon>
        <taxon>Arthropoda</taxon>
        <taxon>Chelicerata</taxon>
        <taxon>Arachnida</taxon>
        <taxon>Araneae</taxon>
        <taxon>Araneomorphae</taxon>
        <taxon>Entelegynae</taxon>
        <taxon>Araneoidea</taxon>
        <taxon>Araneidae</taxon>
        <taxon>Caerostris</taxon>
    </lineage>
</organism>
<gene>
    <name evidence="2" type="ORF">CEXT_510371</name>
</gene>
<name>A0AAV4NWS0_CAEEX</name>
<feature type="region of interest" description="Disordered" evidence="1">
    <location>
        <begin position="1"/>
        <end position="30"/>
    </location>
</feature>
<accession>A0AAV4NWS0</accession>
<dbReference type="AlphaFoldDB" id="A0AAV4NWS0"/>
<protein>
    <submittedName>
        <fullName evidence="2">Uncharacterized protein</fullName>
    </submittedName>
</protein>
<reference evidence="2 3" key="1">
    <citation type="submission" date="2021-06" db="EMBL/GenBank/DDBJ databases">
        <title>Caerostris extrusa draft genome.</title>
        <authorList>
            <person name="Kono N."/>
            <person name="Arakawa K."/>
        </authorList>
    </citation>
    <scope>NUCLEOTIDE SEQUENCE [LARGE SCALE GENOMIC DNA]</scope>
</reference>
<keyword evidence="3" id="KW-1185">Reference proteome</keyword>
<sequence>MGPVPRKMSSALAPINYASSSPRGPRGKGCSRIINGAQPRGRILQADEHDAHAKTLIKEKKHYGVCKYSAAKATCVDDSNSRRFIFGSRKNIRILTMLSEGIQIWNGKMWMQCYGALPRASFL</sequence>
<evidence type="ECO:0000256" key="1">
    <source>
        <dbReference type="SAM" id="MobiDB-lite"/>
    </source>
</evidence>
<evidence type="ECO:0000313" key="2">
    <source>
        <dbReference type="EMBL" id="GIX87507.1"/>
    </source>
</evidence>
<dbReference type="Proteomes" id="UP001054945">
    <property type="component" value="Unassembled WGS sequence"/>
</dbReference>
<comment type="caution">
    <text evidence="2">The sequence shown here is derived from an EMBL/GenBank/DDBJ whole genome shotgun (WGS) entry which is preliminary data.</text>
</comment>
<dbReference type="EMBL" id="BPLR01021240">
    <property type="protein sequence ID" value="GIX87507.1"/>
    <property type="molecule type" value="Genomic_DNA"/>
</dbReference>
<proteinExistence type="predicted"/>
<evidence type="ECO:0000313" key="3">
    <source>
        <dbReference type="Proteomes" id="UP001054945"/>
    </source>
</evidence>